<gene>
    <name evidence="2" type="ORF">Syun_012680</name>
</gene>
<feature type="region of interest" description="Disordered" evidence="1">
    <location>
        <begin position="47"/>
        <end position="76"/>
    </location>
</feature>
<proteinExistence type="predicted"/>
<evidence type="ECO:0000313" key="3">
    <source>
        <dbReference type="Proteomes" id="UP001420932"/>
    </source>
</evidence>
<name>A0AAP0K234_9MAGN</name>
<protein>
    <submittedName>
        <fullName evidence="2">Uncharacterized protein</fullName>
    </submittedName>
</protein>
<evidence type="ECO:0000313" key="2">
    <source>
        <dbReference type="EMBL" id="KAK9143280.1"/>
    </source>
</evidence>
<dbReference type="Proteomes" id="UP001420932">
    <property type="component" value="Unassembled WGS sequence"/>
</dbReference>
<accession>A0AAP0K234</accession>
<feature type="compositionally biased region" description="Low complexity" evidence="1">
    <location>
        <begin position="49"/>
        <end position="61"/>
    </location>
</feature>
<sequence length="133" mass="14630">MSCCRVRRRWCHLPSFASKRRRSSPPSKPSTRRFASLSSLLCDPAAAGRRSSSLPREPSSLAGPSATAACAGPASGRRYSSLGWKPSSLPVQPRRWLSMFVATLETIVVCLHPLPPLAVQPRRCSPLFFVVRR</sequence>
<organism evidence="2 3">
    <name type="scientific">Stephania yunnanensis</name>
    <dbReference type="NCBI Taxonomy" id="152371"/>
    <lineage>
        <taxon>Eukaryota</taxon>
        <taxon>Viridiplantae</taxon>
        <taxon>Streptophyta</taxon>
        <taxon>Embryophyta</taxon>
        <taxon>Tracheophyta</taxon>
        <taxon>Spermatophyta</taxon>
        <taxon>Magnoliopsida</taxon>
        <taxon>Ranunculales</taxon>
        <taxon>Menispermaceae</taxon>
        <taxon>Menispermoideae</taxon>
        <taxon>Cissampelideae</taxon>
        <taxon>Stephania</taxon>
    </lineage>
</organism>
<evidence type="ECO:0000256" key="1">
    <source>
        <dbReference type="SAM" id="MobiDB-lite"/>
    </source>
</evidence>
<comment type="caution">
    <text evidence="2">The sequence shown here is derived from an EMBL/GenBank/DDBJ whole genome shotgun (WGS) entry which is preliminary data.</text>
</comment>
<dbReference type="EMBL" id="JBBNAF010000005">
    <property type="protein sequence ID" value="KAK9143280.1"/>
    <property type="molecule type" value="Genomic_DNA"/>
</dbReference>
<reference evidence="2 3" key="1">
    <citation type="submission" date="2024-01" db="EMBL/GenBank/DDBJ databases">
        <title>Genome assemblies of Stephania.</title>
        <authorList>
            <person name="Yang L."/>
        </authorList>
    </citation>
    <scope>NUCLEOTIDE SEQUENCE [LARGE SCALE GENOMIC DNA]</scope>
    <source>
        <strain evidence="2">YNDBR</strain>
        <tissue evidence="2">Leaf</tissue>
    </source>
</reference>
<keyword evidence="3" id="KW-1185">Reference proteome</keyword>
<dbReference type="AlphaFoldDB" id="A0AAP0K234"/>